<evidence type="ECO:0000313" key="3">
    <source>
        <dbReference type="EMBL" id="MFC0596602.1"/>
    </source>
</evidence>
<evidence type="ECO:0000256" key="1">
    <source>
        <dbReference type="ARBA" id="ARBA00008270"/>
    </source>
</evidence>
<dbReference type="InterPro" id="IPR003719">
    <property type="entry name" value="Phenazine_PhzF-like"/>
</dbReference>
<dbReference type="Pfam" id="PF02567">
    <property type="entry name" value="PhzC-PhzF"/>
    <property type="match status" value="1"/>
</dbReference>
<name>A0ABV6Q3A6_9DEIN</name>
<gene>
    <name evidence="3" type="ORF">ACFFFP_10585</name>
</gene>
<evidence type="ECO:0000313" key="4">
    <source>
        <dbReference type="Proteomes" id="UP001589830"/>
    </source>
</evidence>
<comment type="caution">
    <text evidence="3">The sequence shown here is derived from an EMBL/GenBank/DDBJ whole genome shotgun (WGS) entry which is preliminary data.</text>
</comment>
<dbReference type="EMBL" id="JBHLTW010000045">
    <property type="protein sequence ID" value="MFC0596602.1"/>
    <property type="molecule type" value="Genomic_DNA"/>
</dbReference>
<accession>A0ABV6Q3A6</accession>
<reference evidence="3 4" key="1">
    <citation type="submission" date="2024-09" db="EMBL/GenBank/DDBJ databases">
        <authorList>
            <person name="Sun Q."/>
            <person name="Mori K."/>
        </authorList>
    </citation>
    <scope>NUCLEOTIDE SEQUENCE [LARGE SCALE GENOMIC DNA]</scope>
    <source>
        <strain evidence="3 4">NCAIM B.02340</strain>
    </source>
</reference>
<keyword evidence="4" id="KW-1185">Reference proteome</keyword>
<dbReference type="Proteomes" id="UP001589830">
    <property type="component" value="Unassembled WGS sequence"/>
</dbReference>
<comment type="similarity">
    <text evidence="1">Belongs to the PhzF family.</text>
</comment>
<proteinExistence type="inferred from homology"/>
<dbReference type="Gene3D" id="3.10.310.10">
    <property type="entry name" value="Diaminopimelate Epimerase, Chain A, domain 1"/>
    <property type="match status" value="2"/>
</dbReference>
<dbReference type="NCBIfam" id="TIGR00654">
    <property type="entry name" value="PhzF_family"/>
    <property type="match status" value="1"/>
</dbReference>
<organism evidence="3 4">
    <name type="scientific">Thermus composti</name>
    <dbReference type="NCBI Taxonomy" id="532059"/>
    <lineage>
        <taxon>Bacteria</taxon>
        <taxon>Thermotogati</taxon>
        <taxon>Deinococcota</taxon>
        <taxon>Deinococci</taxon>
        <taxon>Thermales</taxon>
        <taxon>Thermaceae</taxon>
        <taxon>Thermus</taxon>
    </lineage>
</organism>
<dbReference type="SUPFAM" id="SSF54506">
    <property type="entry name" value="Diaminopimelate epimerase-like"/>
    <property type="match status" value="1"/>
</dbReference>
<evidence type="ECO:0000256" key="2">
    <source>
        <dbReference type="ARBA" id="ARBA00023235"/>
    </source>
</evidence>
<dbReference type="PIRSF" id="PIRSF016184">
    <property type="entry name" value="PhzC_PhzF"/>
    <property type="match status" value="1"/>
</dbReference>
<sequence length="297" mass="31971">MARIPYALVDAFSPAPGAGNRVAIVLDARGMGPEEMRRIAQRFPEWETVFLTERRENAFGVRFFAPGGEVEFSGHAAIALGLALARLGLVPEGTGRLFLHTPGEVLPVELEHEGGLPKKAWVRGPVPRFRDPPAYRALAEVLEALSTDERYLHRGLPYGVAYTGLWSLFVPLVAPGVVDALEPEMALLTELSRRLDVATVHAYAPMGPRSFYARDFAPLLGIPEDPVTGSANAALGALLARAGVVPRREGRAHLTIYQGHRLGNPGLVEVVVEYSPTGTPYSVQIGGEAAIVQTGEL</sequence>
<keyword evidence="2" id="KW-0413">Isomerase</keyword>
<dbReference type="PANTHER" id="PTHR13774">
    <property type="entry name" value="PHENAZINE BIOSYNTHESIS PROTEIN"/>
    <property type="match status" value="1"/>
</dbReference>
<dbReference type="RefSeq" id="WP_188846046.1">
    <property type="nucleotide sequence ID" value="NZ_BMPJ01000004.1"/>
</dbReference>
<protein>
    <submittedName>
        <fullName evidence="3">PhzF family phenazine biosynthesis protein</fullName>
    </submittedName>
</protein>
<dbReference type="PANTHER" id="PTHR13774:SF39">
    <property type="entry name" value="BIOSYNTHESIS PROTEIN, PUTATIVE-RELATED"/>
    <property type="match status" value="1"/>
</dbReference>